<dbReference type="AlphaFoldDB" id="A0A5C8PLD0"/>
<gene>
    <name evidence="1" type="ORF">FHP25_17495</name>
</gene>
<dbReference type="RefSeq" id="WP_147848245.1">
    <property type="nucleotide sequence ID" value="NZ_VDUZ01000019.1"/>
</dbReference>
<proteinExistence type="predicted"/>
<name>A0A5C8PLD0_9HYPH</name>
<evidence type="ECO:0000313" key="1">
    <source>
        <dbReference type="EMBL" id="TXL74282.1"/>
    </source>
</evidence>
<organism evidence="1 2">
    <name type="scientific">Vineibacter terrae</name>
    <dbReference type="NCBI Taxonomy" id="2586908"/>
    <lineage>
        <taxon>Bacteria</taxon>
        <taxon>Pseudomonadati</taxon>
        <taxon>Pseudomonadota</taxon>
        <taxon>Alphaproteobacteria</taxon>
        <taxon>Hyphomicrobiales</taxon>
        <taxon>Vineibacter</taxon>
    </lineage>
</organism>
<keyword evidence="2" id="KW-1185">Reference proteome</keyword>
<accession>A0A5C8PLD0</accession>
<dbReference type="EMBL" id="VDUZ01000019">
    <property type="protein sequence ID" value="TXL74282.1"/>
    <property type="molecule type" value="Genomic_DNA"/>
</dbReference>
<evidence type="ECO:0000313" key="2">
    <source>
        <dbReference type="Proteomes" id="UP000321638"/>
    </source>
</evidence>
<sequence length="195" mass="21810">MASSDWDPSFKNPGLAKARLTLFWASNYKLNTAKTVLDYAEKLLGEHNIGFDVYPGRVRSDKHTIEVPDRPLLPEEYNDLRLKAGAIFDDQKTPDKRQRLPVIFCEFKDTGMGLTVLTRPPGTTTGSPWLPYCLVSGAIANDESVLIHEIGHAATNSPNHLPQLGNIMHEAPAKQKRTIIVKTQVQAIVRSYFVR</sequence>
<protein>
    <submittedName>
        <fullName evidence="1">Uncharacterized protein</fullName>
    </submittedName>
</protein>
<dbReference type="OrthoDB" id="9821337at2"/>
<dbReference type="Proteomes" id="UP000321638">
    <property type="component" value="Unassembled WGS sequence"/>
</dbReference>
<reference evidence="1 2" key="1">
    <citation type="submission" date="2019-06" db="EMBL/GenBank/DDBJ databases">
        <title>New taxonomy in bacterial strain CC-CFT640, isolated from vineyard.</title>
        <authorList>
            <person name="Lin S.-Y."/>
            <person name="Tsai C.-F."/>
            <person name="Young C.-C."/>
        </authorList>
    </citation>
    <scope>NUCLEOTIDE SEQUENCE [LARGE SCALE GENOMIC DNA]</scope>
    <source>
        <strain evidence="1 2">CC-CFT640</strain>
    </source>
</reference>
<comment type="caution">
    <text evidence="1">The sequence shown here is derived from an EMBL/GenBank/DDBJ whole genome shotgun (WGS) entry which is preliminary data.</text>
</comment>